<dbReference type="Proteomes" id="UP000307201">
    <property type="component" value="Unassembled WGS sequence"/>
</dbReference>
<organism evidence="6 7">
    <name type="scientific">Marinilactibacillus psychrotolerans</name>
    <dbReference type="NCBI Taxonomy" id="191770"/>
    <lineage>
        <taxon>Bacteria</taxon>
        <taxon>Bacillati</taxon>
        <taxon>Bacillota</taxon>
        <taxon>Bacilli</taxon>
        <taxon>Lactobacillales</taxon>
        <taxon>Carnobacteriaceae</taxon>
        <taxon>Marinilactibacillus</taxon>
    </lineage>
</organism>
<gene>
    <name evidence="6" type="ORF">FEZ48_00890</name>
</gene>
<dbReference type="OrthoDB" id="9804559at2"/>
<evidence type="ECO:0000313" key="6">
    <source>
        <dbReference type="EMBL" id="TLQ09340.1"/>
    </source>
</evidence>
<evidence type="ECO:0000259" key="4">
    <source>
        <dbReference type="Pfam" id="PF06429"/>
    </source>
</evidence>
<accession>A0A5R9C7V8</accession>
<reference evidence="6 7" key="1">
    <citation type="submission" date="2019-05" db="EMBL/GenBank/DDBJ databases">
        <title>The metagenome of a microbial culture collection derived from dairy environment covers the genomic content of the human microbiome.</title>
        <authorList>
            <person name="Roder T."/>
            <person name="Wuthrich D."/>
            <person name="Sattari Z."/>
            <person name="Von Ah U."/>
            <person name="Bar C."/>
            <person name="Ronchi F."/>
            <person name="Macpherson A.J."/>
            <person name="Ganal-Vonarburg S.C."/>
            <person name="Bruggmann R."/>
            <person name="Vergeres G."/>
        </authorList>
    </citation>
    <scope>NUCLEOTIDE SEQUENCE [LARGE SCALE GENOMIC DNA]</scope>
    <source>
        <strain evidence="6 7">FAM 24235</strain>
    </source>
</reference>
<dbReference type="STRING" id="191770.SAMN04488013_103156"/>
<comment type="subcellular location">
    <subcellularLocation>
        <location evidence="2">Bacterial flagellum basal body</location>
    </subcellularLocation>
</comment>
<keyword evidence="2" id="KW-0975">Bacterial flagellum</keyword>
<name>A0A5R9C7V8_9LACT</name>
<dbReference type="AlphaFoldDB" id="A0A5R9C7V8"/>
<dbReference type="PANTHER" id="PTHR30435:SF19">
    <property type="entry name" value="FLAGELLAR BASAL-BODY ROD PROTEIN FLGG"/>
    <property type="match status" value="1"/>
</dbReference>
<keyword evidence="6" id="KW-0282">Flagellum</keyword>
<evidence type="ECO:0000256" key="1">
    <source>
        <dbReference type="ARBA" id="ARBA00009677"/>
    </source>
</evidence>
<dbReference type="InterPro" id="IPR010930">
    <property type="entry name" value="Flg_bb/hook_C_dom"/>
</dbReference>
<proteinExistence type="inferred from homology"/>
<evidence type="ECO:0000259" key="5">
    <source>
        <dbReference type="Pfam" id="PF22692"/>
    </source>
</evidence>
<dbReference type="PANTHER" id="PTHR30435">
    <property type="entry name" value="FLAGELLAR PROTEIN"/>
    <property type="match status" value="1"/>
</dbReference>
<sequence length="260" mass="27922">MRIPYSISKSGLKAQQNKLDTIAHNISNSGTAGYKQKTVSFRELLVNDINEQDALLSGNANNLGLNRGVLSSTNGTDFSAGSLVQSEENLSVSVNGEGFFGVRNEAGDLVLTRDGNFTLDENKQIVNSRGQVVETNLTIPADAWPEGEVQVGSSGEIFIQTGEGQINVGVIPLYNVENPQALIPIGDNNFTIPPEQAGTLINSIENPGAFGTLLTGVYENSNVDLAQSFTDMIMAQRAYSLNAQVTRSTDEIYSLINQFT</sequence>
<dbReference type="EMBL" id="VBTE01000002">
    <property type="protein sequence ID" value="TLQ09340.1"/>
    <property type="molecule type" value="Genomic_DNA"/>
</dbReference>
<keyword evidence="6" id="KW-0966">Cell projection</keyword>
<feature type="domain" description="Flagellar basal-body/hook protein C-terminal" evidence="4">
    <location>
        <begin position="216"/>
        <end position="258"/>
    </location>
</feature>
<evidence type="ECO:0000259" key="3">
    <source>
        <dbReference type="Pfam" id="PF00460"/>
    </source>
</evidence>
<dbReference type="InterPro" id="IPR053967">
    <property type="entry name" value="LlgE_F_G-like_D1"/>
</dbReference>
<dbReference type="Pfam" id="PF00460">
    <property type="entry name" value="Flg_bb_rod"/>
    <property type="match status" value="1"/>
</dbReference>
<dbReference type="RefSeq" id="WP_138470476.1">
    <property type="nucleotide sequence ID" value="NZ_JBGQQG010000007.1"/>
</dbReference>
<dbReference type="InterPro" id="IPR020013">
    <property type="entry name" value="Flagellar_FlgE/F/G"/>
</dbReference>
<dbReference type="Pfam" id="PF22692">
    <property type="entry name" value="LlgE_F_G_D1"/>
    <property type="match status" value="1"/>
</dbReference>
<dbReference type="Pfam" id="PF06429">
    <property type="entry name" value="Flg_bbr_C"/>
    <property type="match status" value="1"/>
</dbReference>
<evidence type="ECO:0000256" key="2">
    <source>
        <dbReference type="RuleBase" id="RU362116"/>
    </source>
</evidence>
<dbReference type="NCBIfam" id="TIGR03506">
    <property type="entry name" value="FlgEFG_subfam"/>
    <property type="match status" value="2"/>
</dbReference>
<comment type="caution">
    <text evidence="6">The sequence shown here is derived from an EMBL/GenBank/DDBJ whole genome shotgun (WGS) entry which is preliminary data.</text>
</comment>
<keyword evidence="6" id="KW-0969">Cilium</keyword>
<dbReference type="InterPro" id="IPR001444">
    <property type="entry name" value="Flag_bb_rod_N"/>
</dbReference>
<dbReference type="SUPFAM" id="SSF117143">
    <property type="entry name" value="Flagellar hook protein flgE"/>
    <property type="match status" value="1"/>
</dbReference>
<comment type="similarity">
    <text evidence="1 2">Belongs to the flagella basal body rod proteins family.</text>
</comment>
<feature type="domain" description="Flagellar hook protein FlgE/F/G-like D1" evidence="5">
    <location>
        <begin position="94"/>
        <end position="158"/>
    </location>
</feature>
<dbReference type="InterPro" id="IPR037925">
    <property type="entry name" value="FlgE/F/G-like"/>
</dbReference>
<feature type="domain" description="Flagellar basal body rod protein N-terminal" evidence="3">
    <location>
        <begin position="9"/>
        <end position="35"/>
    </location>
</feature>
<evidence type="ECO:0000313" key="7">
    <source>
        <dbReference type="Proteomes" id="UP000307201"/>
    </source>
</evidence>
<protein>
    <submittedName>
        <fullName evidence="6">Flagellar hook basal-body protein</fullName>
    </submittedName>
</protein>
<dbReference type="GO" id="GO:0071978">
    <property type="term" value="P:bacterial-type flagellum-dependent swarming motility"/>
    <property type="evidence" value="ECO:0007669"/>
    <property type="project" value="TreeGrafter"/>
</dbReference>
<dbReference type="GO" id="GO:0009425">
    <property type="term" value="C:bacterial-type flagellum basal body"/>
    <property type="evidence" value="ECO:0007669"/>
    <property type="project" value="UniProtKB-SubCell"/>
</dbReference>